<gene>
    <name evidence="1" type="ORF">E5170_06930</name>
</gene>
<comment type="caution">
    <text evidence="1">The sequence shown here is derived from an EMBL/GenBank/DDBJ whole genome shotgun (WGS) entry which is preliminary data.</text>
</comment>
<evidence type="ECO:0000313" key="2">
    <source>
        <dbReference type="Proteomes" id="UP000310574"/>
    </source>
</evidence>
<protein>
    <submittedName>
        <fullName evidence="1">Uncharacterized protein</fullName>
    </submittedName>
</protein>
<dbReference type="Proteomes" id="UP000310574">
    <property type="component" value="Unassembled WGS sequence"/>
</dbReference>
<proteinExistence type="predicted"/>
<sequence length="98" mass="11168">MAFGGAQHLADGLVLFRPDDSRVRHGYLESAGVTFPDKSAQGPTFVGPDRYTERRLKGINHGRTLWERACSRSDRRLKQKCWLTIRLREQARSHTVCA</sequence>
<accession>A0AAQ2I213</accession>
<organism evidence="1 2">
    <name type="scientific">Pseudomonas atacamensis</name>
    <dbReference type="NCBI Taxonomy" id="2565368"/>
    <lineage>
        <taxon>Bacteria</taxon>
        <taxon>Pseudomonadati</taxon>
        <taxon>Pseudomonadota</taxon>
        <taxon>Gammaproteobacteria</taxon>
        <taxon>Pseudomonadales</taxon>
        <taxon>Pseudomonadaceae</taxon>
        <taxon>Pseudomonas</taxon>
    </lineage>
</organism>
<dbReference type="AlphaFoldDB" id="A0AAQ2I213"/>
<dbReference type="EMBL" id="SSBS01000002">
    <property type="protein sequence ID" value="THF34014.1"/>
    <property type="molecule type" value="Genomic_DNA"/>
</dbReference>
<name>A0AAQ2I213_9PSED</name>
<reference evidence="1 2" key="1">
    <citation type="submission" date="2019-04" db="EMBL/GenBank/DDBJ databases">
        <title>Draft genome sequence of Pseudomonas sp. M7D1 isolated from rhizosphere of plant the flowery desert.</title>
        <authorList>
            <person name="Poblete-Morales M."/>
            <person name="Plaza N."/>
            <person name="Corsini G."/>
            <person name="Silva E."/>
        </authorList>
    </citation>
    <scope>NUCLEOTIDE SEQUENCE [LARGE SCALE GENOMIC DNA]</scope>
    <source>
        <strain evidence="1 2">M7D1</strain>
    </source>
</reference>
<evidence type="ECO:0000313" key="1">
    <source>
        <dbReference type="EMBL" id="THF34014.1"/>
    </source>
</evidence>